<dbReference type="PANTHER" id="PTHR46438:SF2">
    <property type="entry name" value="ALPHA_BETA-HYDROLASES SUPERFAMILY PROTEIN"/>
    <property type="match status" value="1"/>
</dbReference>
<evidence type="ECO:0000313" key="3">
    <source>
        <dbReference type="Proteomes" id="UP000309128"/>
    </source>
</evidence>
<proteinExistence type="predicted"/>
<sequence>MTGERNPYEGGQAPIKIRKVRRAGFTEREFDTGTVRINYAVGPDNGPPLVLVPAQTGTWQSYQRVMPALSARFQVYAVDVRGHGRSTWTPGDYCWRSLGEDMRAFLRGVVGRPAIVAGNSSGGIIALWCAANAPELVSAIVLEDAPVFSAELPRFKEHDRYVYQGLEHAASVLGDLDRRDLADYLRGVTKPEPDGSERRVPEWFLNYLSRRISKFQHNHPGEPVDLRFMPLAARVMFMSLSMFDPDFARAFVDGRMYEGLDHAEALARVRCPLLLIHADWFRDPRRGLVGALDDQDAARIMELVPHARYLRVHANHVLHFFKPAQYVRALDEFKDTIESITAPS</sequence>
<dbReference type="InterPro" id="IPR000073">
    <property type="entry name" value="AB_hydrolase_1"/>
</dbReference>
<keyword evidence="2" id="KW-0378">Hydrolase</keyword>
<dbReference type="PANTHER" id="PTHR46438">
    <property type="entry name" value="ALPHA/BETA-HYDROLASES SUPERFAMILY PROTEIN"/>
    <property type="match status" value="1"/>
</dbReference>
<comment type="caution">
    <text evidence="2">The sequence shown here is derived from an EMBL/GenBank/DDBJ whole genome shotgun (WGS) entry which is preliminary data.</text>
</comment>
<organism evidence="2 3">
    <name type="scientific">Nonomuraea turkmeniaca</name>
    <dbReference type="NCBI Taxonomy" id="103838"/>
    <lineage>
        <taxon>Bacteria</taxon>
        <taxon>Bacillati</taxon>
        <taxon>Actinomycetota</taxon>
        <taxon>Actinomycetes</taxon>
        <taxon>Streptosporangiales</taxon>
        <taxon>Streptosporangiaceae</taxon>
        <taxon>Nonomuraea</taxon>
    </lineage>
</organism>
<evidence type="ECO:0000313" key="2">
    <source>
        <dbReference type="EMBL" id="TMR21859.1"/>
    </source>
</evidence>
<dbReference type="SUPFAM" id="SSF53474">
    <property type="entry name" value="alpha/beta-Hydrolases"/>
    <property type="match status" value="1"/>
</dbReference>
<feature type="domain" description="AB hydrolase-1" evidence="1">
    <location>
        <begin position="47"/>
        <end position="215"/>
    </location>
</feature>
<dbReference type="InterPro" id="IPR029058">
    <property type="entry name" value="AB_hydrolase_fold"/>
</dbReference>
<dbReference type="RefSeq" id="WP_138666537.1">
    <property type="nucleotide sequence ID" value="NZ_VCKY01000037.1"/>
</dbReference>
<dbReference type="Proteomes" id="UP000309128">
    <property type="component" value="Unassembled WGS sequence"/>
</dbReference>
<name>A0A5S4FMN0_9ACTN</name>
<accession>A0A5S4FMN0</accession>
<dbReference type="EMBL" id="VCKY01000037">
    <property type="protein sequence ID" value="TMR21859.1"/>
    <property type="molecule type" value="Genomic_DNA"/>
</dbReference>
<dbReference type="AlphaFoldDB" id="A0A5S4FMN0"/>
<gene>
    <name evidence="2" type="ORF">ETD86_13780</name>
</gene>
<reference evidence="2 3" key="1">
    <citation type="submission" date="2019-05" db="EMBL/GenBank/DDBJ databases">
        <title>Draft genome sequence of Nonomuraea turkmeniaca DSM 43926.</title>
        <authorList>
            <person name="Saricaoglu S."/>
            <person name="Isik K."/>
        </authorList>
    </citation>
    <scope>NUCLEOTIDE SEQUENCE [LARGE SCALE GENOMIC DNA]</scope>
    <source>
        <strain evidence="2 3">DSM 43926</strain>
    </source>
</reference>
<dbReference type="GO" id="GO:0016787">
    <property type="term" value="F:hydrolase activity"/>
    <property type="evidence" value="ECO:0007669"/>
    <property type="project" value="UniProtKB-KW"/>
</dbReference>
<keyword evidence="3" id="KW-1185">Reference proteome</keyword>
<protein>
    <submittedName>
        <fullName evidence="2">Alpha/beta hydrolase</fullName>
    </submittedName>
</protein>
<dbReference type="Pfam" id="PF00561">
    <property type="entry name" value="Abhydrolase_1"/>
    <property type="match status" value="1"/>
</dbReference>
<dbReference type="OrthoDB" id="4222986at2"/>
<evidence type="ECO:0000259" key="1">
    <source>
        <dbReference type="Pfam" id="PF00561"/>
    </source>
</evidence>
<dbReference type="Gene3D" id="3.40.50.1820">
    <property type="entry name" value="alpha/beta hydrolase"/>
    <property type="match status" value="1"/>
</dbReference>
<dbReference type="PRINTS" id="PR00111">
    <property type="entry name" value="ABHYDROLASE"/>
</dbReference>